<dbReference type="EMBL" id="AZEU01000234">
    <property type="protein sequence ID" value="KRL42162.1"/>
    <property type="molecule type" value="Genomic_DNA"/>
</dbReference>
<protein>
    <submittedName>
        <fullName evidence="12">ATP-dependent nuclease subunit B</fullName>
    </submittedName>
</protein>
<dbReference type="Proteomes" id="UP000051790">
    <property type="component" value="Unassembled WGS sequence"/>
</dbReference>
<evidence type="ECO:0000256" key="5">
    <source>
        <dbReference type="ARBA" id="ARBA00022806"/>
    </source>
</evidence>
<proteinExistence type="predicted"/>
<evidence type="ECO:0000256" key="4">
    <source>
        <dbReference type="ARBA" id="ARBA00022801"/>
    </source>
</evidence>
<dbReference type="PATRIC" id="fig|1423769.4.peg.2163"/>
<dbReference type="Pfam" id="PF21445">
    <property type="entry name" value="ADDB_N"/>
    <property type="match status" value="1"/>
</dbReference>
<dbReference type="Pfam" id="PF12705">
    <property type="entry name" value="PDDEXK_1"/>
    <property type="match status" value="1"/>
</dbReference>
<dbReference type="PANTHER" id="PTHR30591:SF1">
    <property type="entry name" value="RECBCD ENZYME SUBUNIT RECC"/>
    <property type="match status" value="1"/>
</dbReference>
<dbReference type="RefSeq" id="WP_056964571.1">
    <property type="nucleotide sequence ID" value="NZ_AZEU01000234.1"/>
</dbReference>
<keyword evidence="4" id="KW-0378">Hydrolase</keyword>
<evidence type="ECO:0000259" key="10">
    <source>
        <dbReference type="Pfam" id="PF12705"/>
    </source>
</evidence>
<dbReference type="AlphaFoldDB" id="A0A0R1QJQ2"/>
<comment type="caution">
    <text evidence="12">The sequence shown here is derived from an EMBL/GenBank/DDBJ whole genome shotgun (WGS) entry which is preliminary data.</text>
</comment>
<evidence type="ECO:0000256" key="8">
    <source>
        <dbReference type="ARBA" id="ARBA00023125"/>
    </source>
</evidence>
<dbReference type="GO" id="GO:0005524">
    <property type="term" value="F:ATP binding"/>
    <property type="evidence" value="ECO:0007669"/>
    <property type="project" value="UniProtKB-KW"/>
</dbReference>
<dbReference type="PANTHER" id="PTHR30591">
    <property type="entry name" value="RECBCD ENZYME SUBUNIT RECC"/>
    <property type="match status" value="1"/>
</dbReference>
<feature type="domain" description="PD-(D/E)XK endonuclease-like" evidence="10">
    <location>
        <begin position="775"/>
        <end position="1018"/>
    </location>
</feature>
<accession>A0A0R1QJQ2</accession>
<dbReference type="InterPro" id="IPR049035">
    <property type="entry name" value="ADDB_N"/>
</dbReference>
<sequence>MALQFVIGPASKDHEQAMIQQIKANLADPKAQVFYLVPNHVKFEAEVSLLKGLKTGTIAAQNRVQTFSFTRMAWYFLRESPIFAQPRLDTASNAMLVARLLHENRDQLRLFGGLANAIGFTTKLASQLTELLNGRIDAKTLQKACDDLPGNDRHRAKLQDLVIMLDAYEQAVGPFATNASLLAALSQALQRHDLSHTYFYLDHFNDLAASEQNLVETLMQQAAQVTVALTLDDLEPAHTPDLFLPAKRLYQRLDAAAQRLDVAVLPAIVAPDRTLSKGMHAVEQFFVADTKLEPIKFSQVVPNVTLAKADSPYTELREVAKQINIAVHHGARYRDFLVMARHLDPYADVIDPIFAEYQLPVFVDHEHPMQHHPVVALLESLFEIQRHHYQYGDVIRLLRTELLIPKDMSPQAFRAAVDVCDNHLLRTGISGSYWTKNQDWQYLRRRTSDDGVDLDPEKSEQLNIVRRLIQANVPRLFKALNLAETGLQAATTLYQWLIDMGVVDQLNAWRQADIDAGNLQASQAGEQAWATFVKLLDDYVAILGETPWDLEQFVEILNAGFASATYTQIPSTLDQVVVSETALTRLNKFKHVFVIGATAAVMPDQVSDSGLLSAEDRVAIQSLLPDTAWLAVNGPQVALGDPFINYAGMLAGDTELTMSYPGFVDSENHASPYYTHMLEALKLTEQTWEQPTPDAAPNGGTPRSLLSDYVAVAQKAREQKRQQLPVAWQQVYTQLMQTSWQPLTVRLTSSLTYTNDVGKLSSELAQKLYGEHLFVSVSQLETYYRNPFEYFLRYGLRLRVRPEFAMTPADTGSLDHATLDQVFKKLAEQNLRLGDLDAQQLRDLVSDVVDSLVAQPGLEILTTSLQGDYAKRRIQSILVAVLTAIRQQQMASRFAPQKTELPFGGGDQKQQLAPIVLPIGNQRQVSVRGKIDRLDTVTLNGDEYFLVIDYKSSKHVFTPLEAYYGVAMQMLTYIDAVENDLDEKGVANKPAGALYMHMHKKPVAYDQNPDKLQIAHQKAYKLQGLLVLPDDQDQALNLAKQFDAGLADAGFTSNIVQIGTKKNGEFSARTHAISQDALALYLNHNRQSIIHAAQQILAGNIALAPLQFKSEATVITQSDYQAIMLFDPATEHDRYHHVDSLDVPTIMANMRKEAEDHA</sequence>
<evidence type="ECO:0000256" key="2">
    <source>
        <dbReference type="ARBA" id="ARBA00022741"/>
    </source>
</evidence>
<dbReference type="InterPro" id="IPR027417">
    <property type="entry name" value="P-loop_NTPase"/>
</dbReference>
<keyword evidence="5" id="KW-0347">Helicase</keyword>
<dbReference type="Gene3D" id="3.40.50.300">
    <property type="entry name" value="P-loop containing nucleotide triphosphate hydrolases"/>
    <property type="match status" value="4"/>
</dbReference>
<keyword evidence="2" id="KW-0547">Nucleotide-binding</keyword>
<evidence type="ECO:0000256" key="3">
    <source>
        <dbReference type="ARBA" id="ARBA00022763"/>
    </source>
</evidence>
<name>A0A0R1QJQ2_9LACO</name>
<keyword evidence="1" id="KW-0540">Nuclease</keyword>
<keyword evidence="6" id="KW-0269">Exonuclease</keyword>
<dbReference type="OrthoDB" id="9758506at2"/>
<evidence type="ECO:0000313" key="13">
    <source>
        <dbReference type="Proteomes" id="UP000051790"/>
    </source>
</evidence>
<organism evidence="12 13">
    <name type="scientific">Lacticaseibacillus manihotivorans DSM 13343 = JCM 12514</name>
    <dbReference type="NCBI Taxonomy" id="1423769"/>
    <lineage>
        <taxon>Bacteria</taxon>
        <taxon>Bacillati</taxon>
        <taxon>Bacillota</taxon>
        <taxon>Bacilli</taxon>
        <taxon>Lactobacillales</taxon>
        <taxon>Lactobacillaceae</taxon>
        <taxon>Lacticaseibacillus</taxon>
    </lineage>
</organism>
<dbReference type="GO" id="GO:0006310">
    <property type="term" value="P:DNA recombination"/>
    <property type="evidence" value="ECO:0007669"/>
    <property type="project" value="TreeGrafter"/>
</dbReference>
<dbReference type="GO" id="GO:0006281">
    <property type="term" value="P:DNA repair"/>
    <property type="evidence" value="ECO:0007669"/>
    <property type="project" value="UniProtKB-KW"/>
</dbReference>
<dbReference type="SUPFAM" id="SSF52540">
    <property type="entry name" value="P-loop containing nucleoside triphosphate hydrolases"/>
    <property type="match status" value="1"/>
</dbReference>
<evidence type="ECO:0000256" key="9">
    <source>
        <dbReference type="ARBA" id="ARBA00023204"/>
    </source>
</evidence>
<dbReference type="InterPro" id="IPR038726">
    <property type="entry name" value="PDDEXK_AddAB-type"/>
</dbReference>
<dbReference type="GO" id="GO:0003677">
    <property type="term" value="F:DNA binding"/>
    <property type="evidence" value="ECO:0007669"/>
    <property type="project" value="UniProtKB-KW"/>
</dbReference>
<keyword evidence="13" id="KW-1185">Reference proteome</keyword>
<evidence type="ECO:0000256" key="7">
    <source>
        <dbReference type="ARBA" id="ARBA00022840"/>
    </source>
</evidence>
<evidence type="ECO:0000256" key="6">
    <source>
        <dbReference type="ARBA" id="ARBA00022839"/>
    </source>
</evidence>
<dbReference type="GO" id="GO:0004386">
    <property type="term" value="F:helicase activity"/>
    <property type="evidence" value="ECO:0007669"/>
    <property type="project" value="UniProtKB-KW"/>
</dbReference>
<gene>
    <name evidence="12" type="ORF">FD01_GL002012</name>
</gene>
<evidence type="ECO:0000313" key="12">
    <source>
        <dbReference type="EMBL" id="KRL42162.1"/>
    </source>
</evidence>
<keyword evidence="8" id="KW-0238">DNA-binding</keyword>
<evidence type="ECO:0000259" key="11">
    <source>
        <dbReference type="Pfam" id="PF21445"/>
    </source>
</evidence>
<feature type="domain" description="ATP-dependent helicase/deoxyribonuclease subunit B N-terminal" evidence="11">
    <location>
        <begin position="5"/>
        <end position="269"/>
    </location>
</feature>
<keyword evidence="9" id="KW-0234">DNA repair</keyword>
<keyword evidence="7" id="KW-0067">ATP-binding</keyword>
<keyword evidence="3" id="KW-0227">DNA damage</keyword>
<reference evidence="12 13" key="1">
    <citation type="journal article" date="2015" name="Genome Announc.">
        <title>Expanding the biotechnology potential of lactobacilli through comparative genomics of 213 strains and associated genera.</title>
        <authorList>
            <person name="Sun Z."/>
            <person name="Harris H.M."/>
            <person name="McCann A."/>
            <person name="Guo C."/>
            <person name="Argimon S."/>
            <person name="Zhang W."/>
            <person name="Yang X."/>
            <person name="Jeffery I.B."/>
            <person name="Cooney J.C."/>
            <person name="Kagawa T.F."/>
            <person name="Liu W."/>
            <person name="Song Y."/>
            <person name="Salvetti E."/>
            <person name="Wrobel A."/>
            <person name="Rasinkangas P."/>
            <person name="Parkhill J."/>
            <person name="Rea M.C."/>
            <person name="O'Sullivan O."/>
            <person name="Ritari J."/>
            <person name="Douillard F.P."/>
            <person name="Paul Ross R."/>
            <person name="Yang R."/>
            <person name="Briner A.E."/>
            <person name="Felis G.E."/>
            <person name="de Vos W.M."/>
            <person name="Barrangou R."/>
            <person name="Klaenhammer T.R."/>
            <person name="Caufield P.W."/>
            <person name="Cui Y."/>
            <person name="Zhang H."/>
            <person name="O'Toole P.W."/>
        </authorList>
    </citation>
    <scope>NUCLEOTIDE SEQUENCE [LARGE SCALE GENOMIC DNA]</scope>
    <source>
        <strain evidence="12 13">DSM 13343</strain>
    </source>
</reference>
<evidence type="ECO:0000256" key="1">
    <source>
        <dbReference type="ARBA" id="ARBA00022722"/>
    </source>
</evidence>
<dbReference type="GO" id="GO:0004527">
    <property type="term" value="F:exonuclease activity"/>
    <property type="evidence" value="ECO:0007669"/>
    <property type="project" value="UniProtKB-KW"/>
</dbReference>